<evidence type="ECO:0000256" key="3">
    <source>
        <dbReference type="PIRSR" id="PIRSR601952-2"/>
    </source>
</evidence>
<dbReference type="PANTHER" id="PTHR11596:SF5">
    <property type="entry name" value="ALKALINE PHOSPHATASE"/>
    <property type="match status" value="1"/>
</dbReference>
<dbReference type="Gene3D" id="3.40.720.10">
    <property type="entry name" value="Alkaline Phosphatase, subunit A"/>
    <property type="match status" value="1"/>
</dbReference>
<feature type="binding site" evidence="3">
    <location>
        <position position="2"/>
    </location>
    <ligand>
        <name>Mg(2+)</name>
        <dbReference type="ChEBI" id="CHEBI:18420"/>
    </ligand>
</feature>
<name>A0A6H5HCR1_9HEMI</name>
<evidence type="ECO:0000313" key="5">
    <source>
        <dbReference type="Proteomes" id="UP000479000"/>
    </source>
</evidence>
<proteinExistence type="predicted"/>
<dbReference type="GO" id="GO:0004035">
    <property type="term" value="F:alkaline phosphatase activity"/>
    <property type="evidence" value="ECO:0007669"/>
    <property type="project" value="UniProtKB-EC"/>
</dbReference>
<keyword evidence="3" id="KW-0479">Metal-binding</keyword>
<reference evidence="4 5" key="1">
    <citation type="submission" date="2020-02" db="EMBL/GenBank/DDBJ databases">
        <authorList>
            <person name="Ferguson B K."/>
        </authorList>
    </citation>
    <scope>NUCLEOTIDE SEQUENCE [LARGE SCALE GENOMIC DNA]</scope>
</reference>
<dbReference type="InterPro" id="IPR001952">
    <property type="entry name" value="Alkaline_phosphatase"/>
</dbReference>
<dbReference type="OrthoDB" id="5818554at2759"/>
<comment type="cofactor">
    <cofactor evidence="3">
        <name>Zn(2+)</name>
        <dbReference type="ChEBI" id="CHEBI:29105"/>
    </cofactor>
    <text evidence="3">Binds 2 Zn(2+) ions.</text>
</comment>
<dbReference type="PANTHER" id="PTHR11596">
    <property type="entry name" value="ALKALINE PHOSPHATASE"/>
    <property type="match status" value="1"/>
</dbReference>
<keyword evidence="5" id="KW-1185">Reference proteome</keyword>
<gene>
    <name evidence="4" type="ORF">NTEN_LOCUS19089</name>
</gene>
<dbReference type="AlphaFoldDB" id="A0A6H5HCR1"/>
<evidence type="ECO:0000256" key="1">
    <source>
        <dbReference type="ARBA" id="ARBA00012647"/>
    </source>
</evidence>
<comment type="cofactor">
    <cofactor evidence="3">
        <name>Mg(2+)</name>
        <dbReference type="ChEBI" id="CHEBI:18420"/>
    </cofactor>
    <text evidence="3">Binds 1 Mg(2+) ion.</text>
</comment>
<feature type="binding site" evidence="3">
    <location>
        <position position="7"/>
    </location>
    <ligand>
        <name>Zn(2+)</name>
        <dbReference type="ChEBI" id="CHEBI:29105"/>
        <label>2</label>
    </ligand>
</feature>
<keyword evidence="2" id="KW-0597">Phosphoprotein</keyword>
<keyword evidence="3" id="KW-0862">Zinc</keyword>
<feature type="binding site" evidence="3">
    <location>
        <position position="52"/>
    </location>
    <ligand>
        <name>Zn(2+)</name>
        <dbReference type="ChEBI" id="CHEBI:29105"/>
        <label>2</label>
    </ligand>
</feature>
<dbReference type="Proteomes" id="UP000479000">
    <property type="component" value="Unassembled WGS sequence"/>
</dbReference>
<feature type="binding site" evidence="3">
    <location>
        <position position="11"/>
    </location>
    <ligand>
        <name>Zn(2+)</name>
        <dbReference type="ChEBI" id="CHEBI:29105"/>
        <label>2</label>
    </ligand>
</feature>
<evidence type="ECO:0000256" key="2">
    <source>
        <dbReference type="ARBA" id="ARBA00022553"/>
    </source>
</evidence>
<feature type="non-terminal residue" evidence="4">
    <location>
        <position position="1"/>
    </location>
</feature>
<evidence type="ECO:0000313" key="4">
    <source>
        <dbReference type="EMBL" id="CAB0014677.1"/>
    </source>
</evidence>
<accession>A0A6H5HCR1</accession>
<feature type="binding site" evidence="3">
    <location>
        <position position="53"/>
    </location>
    <ligand>
        <name>Zn(2+)</name>
        <dbReference type="ChEBI" id="CHEBI:29105"/>
        <label>2</label>
    </ligand>
</feature>
<protein>
    <recommendedName>
        <fullName evidence="1">alkaline phosphatase</fullName>
        <ecNumber evidence="1">3.1.3.1</ecNumber>
    </recommendedName>
</protein>
<dbReference type="Pfam" id="PF00245">
    <property type="entry name" value="Alk_phosphatase"/>
    <property type="match status" value="1"/>
</dbReference>
<dbReference type="EC" id="3.1.3.1" evidence="1"/>
<dbReference type="InterPro" id="IPR017850">
    <property type="entry name" value="Alkaline_phosphatase_core_sf"/>
</dbReference>
<dbReference type="GO" id="GO:0046872">
    <property type="term" value="F:metal ion binding"/>
    <property type="evidence" value="ECO:0007669"/>
    <property type="project" value="UniProtKB-KW"/>
</dbReference>
<dbReference type="EMBL" id="CADCXU010028180">
    <property type="protein sequence ID" value="CAB0014677.1"/>
    <property type="molecule type" value="Genomic_DNA"/>
</dbReference>
<dbReference type="SUPFAM" id="SSF53649">
    <property type="entry name" value="Alkaline phosphatase-like"/>
    <property type="match status" value="1"/>
</dbReference>
<sequence>VEGGLIDYAHHRGRAKVALDEGIELNEAVNQTVHLLEELNIKDETLLIVTSDHCHTLSINGYPERGSSMLGEYTGAYYMI</sequence>
<organism evidence="4 5">
    <name type="scientific">Nesidiocoris tenuis</name>
    <dbReference type="NCBI Taxonomy" id="355587"/>
    <lineage>
        <taxon>Eukaryota</taxon>
        <taxon>Metazoa</taxon>
        <taxon>Ecdysozoa</taxon>
        <taxon>Arthropoda</taxon>
        <taxon>Hexapoda</taxon>
        <taxon>Insecta</taxon>
        <taxon>Pterygota</taxon>
        <taxon>Neoptera</taxon>
        <taxon>Paraneoptera</taxon>
        <taxon>Hemiptera</taxon>
        <taxon>Heteroptera</taxon>
        <taxon>Panheteroptera</taxon>
        <taxon>Cimicomorpha</taxon>
        <taxon>Miridae</taxon>
        <taxon>Dicyphina</taxon>
        <taxon>Nesidiocoris</taxon>
    </lineage>
</organism>
<keyword evidence="3" id="KW-0460">Magnesium</keyword>